<name>A0A2J6R6U4_HYAVF</name>
<dbReference type="Proteomes" id="UP000235786">
    <property type="component" value="Unassembled WGS sequence"/>
</dbReference>
<reference evidence="2 3" key="1">
    <citation type="submission" date="2016-04" db="EMBL/GenBank/DDBJ databases">
        <title>A degradative enzymes factory behind the ericoid mycorrhizal symbiosis.</title>
        <authorList>
            <consortium name="DOE Joint Genome Institute"/>
            <person name="Martino E."/>
            <person name="Morin E."/>
            <person name="Grelet G."/>
            <person name="Kuo A."/>
            <person name="Kohler A."/>
            <person name="Daghino S."/>
            <person name="Barry K."/>
            <person name="Choi C."/>
            <person name="Cichocki N."/>
            <person name="Clum A."/>
            <person name="Copeland A."/>
            <person name="Hainaut M."/>
            <person name="Haridas S."/>
            <person name="Labutti K."/>
            <person name="Lindquist E."/>
            <person name="Lipzen A."/>
            <person name="Khouja H.-R."/>
            <person name="Murat C."/>
            <person name="Ohm R."/>
            <person name="Olson A."/>
            <person name="Spatafora J."/>
            <person name="Veneault-Fourrey C."/>
            <person name="Henrissat B."/>
            <person name="Grigoriev I."/>
            <person name="Martin F."/>
            <person name="Perotto S."/>
        </authorList>
    </citation>
    <scope>NUCLEOTIDE SEQUENCE [LARGE SCALE GENOMIC DNA]</scope>
    <source>
        <strain evidence="2 3">F</strain>
    </source>
</reference>
<evidence type="ECO:0000313" key="3">
    <source>
        <dbReference type="Proteomes" id="UP000235786"/>
    </source>
</evidence>
<dbReference type="STRING" id="1149755.A0A2J6R6U4"/>
<keyword evidence="3" id="KW-1185">Reference proteome</keyword>
<proteinExistence type="predicted"/>
<organism evidence="2 3">
    <name type="scientific">Hyaloscypha variabilis (strain UAMH 11265 / GT02V1 / F)</name>
    <name type="common">Meliniomyces variabilis</name>
    <dbReference type="NCBI Taxonomy" id="1149755"/>
    <lineage>
        <taxon>Eukaryota</taxon>
        <taxon>Fungi</taxon>
        <taxon>Dikarya</taxon>
        <taxon>Ascomycota</taxon>
        <taxon>Pezizomycotina</taxon>
        <taxon>Leotiomycetes</taxon>
        <taxon>Helotiales</taxon>
        <taxon>Hyaloscyphaceae</taxon>
        <taxon>Hyaloscypha</taxon>
        <taxon>Hyaloscypha variabilis</taxon>
    </lineage>
</organism>
<gene>
    <name evidence="2" type="ORF">L207DRAFT_437928</name>
</gene>
<protein>
    <submittedName>
        <fullName evidence="2">HET-domain-containing protein</fullName>
    </submittedName>
</protein>
<feature type="domain" description="Heterokaryon incompatibility" evidence="1">
    <location>
        <begin position="125"/>
        <end position="272"/>
    </location>
</feature>
<sequence length="582" mass="66165">MVAVNLYFSRGVEIGWGLECSLCCFRLRPNPGIFQNSYPEKDKLTLQGSLIPNTCSIGTEPESYLAMARKWLETCLEKHPECIGINAQKGSLKLPARLLQIGSPTPEKICLWIVPAEEKSKPVQYMTLSHCWGTFPILTLTETTREQMLEGILITALPKTFRDAVFIANQIGVKFLWIDSLCIMQDSLSDWEQEASLMADVYRGSLCNIAATGSSHANEGCLYERCAPVTPCVITTSWDDMSTQEYVLYDELFWEKVFENDPLKQRAWVVQELLLAPRVLYLSKRQMIWECYETSLCEMYPDGAPEFIGEVPKKLRLEDILAWKDIGGTIYPATAWSELVHNYTSCNLTKPGDKLIALSGVAKRLEEYTQDEYLAGLWRKHLPSQLLWEITLDQAGPLVPAKVYRAPSWSWASVDGRLSCPSWRRQCTLIKILEAYVDPAGRDRTGAVKGGLIRLTGPLRAIEFEESKPIGVIRQFRFRFRHHSSDQHTATCESSSPLSPHNMHCLAVNKRKEENERLDTYDCLLLVPTGSLHGQFYRWGTLTIWEEKQIRDFHIRDNLSGSEGCLQYEKSHGEGIYTISII</sequence>
<dbReference type="OrthoDB" id="5125733at2759"/>
<dbReference type="Pfam" id="PF06985">
    <property type="entry name" value="HET"/>
    <property type="match status" value="1"/>
</dbReference>
<accession>A0A2J6R6U4</accession>
<dbReference type="PANTHER" id="PTHR33112:SF10">
    <property type="entry name" value="TOL"/>
    <property type="match status" value="1"/>
</dbReference>
<evidence type="ECO:0000313" key="2">
    <source>
        <dbReference type="EMBL" id="PMD34225.1"/>
    </source>
</evidence>
<dbReference type="PANTHER" id="PTHR33112">
    <property type="entry name" value="DOMAIN PROTEIN, PUTATIVE-RELATED"/>
    <property type="match status" value="1"/>
</dbReference>
<dbReference type="InterPro" id="IPR010730">
    <property type="entry name" value="HET"/>
</dbReference>
<dbReference type="EMBL" id="KZ613954">
    <property type="protein sequence ID" value="PMD34225.1"/>
    <property type="molecule type" value="Genomic_DNA"/>
</dbReference>
<evidence type="ECO:0000259" key="1">
    <source>
        <dbReference type="Pfam" id="PF06985"/>
    </source>
</evidence>
<dbReference type="AlphaFoldDB" id="A0A2J6R6U4"/>